<proteinExistence type="predicted"/>
<dbReference type="EMBL" id="JAUEDK010000062">
    <property type="protein sequence ID" value="MDN0077336.1"/>
    <property type="molecule type" value="Genomic_DNA"/>
</dbReference>
<dbReference type="RefSeq" id="WP_289831988.1">
    <property type="nucleotide sequence ID" value="NZ_JAUEDK010000062.1"/>
</dbReference>
<protein>
    <submittedName>
        <fullName evidence="1">Uncharacterized protein</fullName>
    </submittedName>
</protein>
<name>A0ABT7XU71_9NEIS</name>
<sequence length="87" mass="9571">MNALDIFEMMVRGEGAVPGNLTGLHAAALLAENLAEAAPRLTHDELWRMVAVGALICRQNECELPPNLVASHHLRYRGLTTPPPFYH</sequence>
<comment type="caution">
    <text evidence="1">The sequence shown here is derived from an EMBL/GenBank/DDBJ whole genome shotgun (WGS) entry which is preliminary data.</text>
</comment>
<evidence type="ECO:0000313" key="2">
    <source>
        <dbReference type="Proteomes" id="UP001168540"/>
    </source>
</evidence>
<reference evidence="1" key="1">
    <citation type="submission" date="2023-06" db="EMBL/GenBank/DDBJ databases">
        <authorList>
            <person name="Zhang S."/>
        </authorList>
    </citation>
    <scope>NUCLEOTIDE SEQUENCE</scope>
    <source>
        <strain evidence="1">SG2303</strain>
    </source>
</reference>
<dbReference type="Proteomes" id="UP001168540">
    <property type="component" value="Unassembled WGS sequence"/>
</dbReference>
<accession>A0ABT7XU71</accession>
<organism evidence="1 2">
    <name type="scientific">Crenobacter oryzisoli</name>
    <dbReference type="NCBI Taxonomy" id="3056844"/>
    <lineage>
        <taxon>Bacteria</taxon>
        <taxon>Pseudomonadati</taxon>
        <taxon>Pseudomonadota</taxon>
        <taxon>Betaproteobacteria</taxon>
        <taxon>Neisseriales</taxon>
        <taxon>Neisseriaceae</taxon>
        <taxon>Crenobacter</taxon>
    </lineage>
</organism>
<evidence type="ECO:0000313" key="1">
    <source>
        <dbReference type="EMBL" id="MDN0077336.1"/>
    </source>
</evidence>
<keyword evidence="2" id="KW-1185">Reference proteome</keyword>
<gene>
    <name evidence="1" type="ORF">QU481_21110</name>
</gene>